<proteinExistence type="predicted"/>
<gene>
    <name evidence="4" type="ORF">ENE75_17090</name>
</gene>
<dbReference type="EMBL" id="SACT01000006">
    <property type="protein sequence ID" value="RVT50034.1"/>
    <property type="molecule type" value="Genomic_DNA"/>
</dbReference>
<comment type="caution">
    <text evidence="4">The sequence shown here is derived from an EMBL/GenBank/DDBJ whole genome shotgun (WGS) entry which is preliminary data.</text>
</comment>
<keyword evidence="4" id="KW-0067">ATP-binding</keyword>
<feature type="region of interest" description="Disordered" evidence="2">
    <location>
        <begin position="1"/>
        <end position="24"/>
    </location>
</feature>
<dbReference type="AlphaFoldDB" id="A0A3S3SAU8"/>
<dbReference type="Pfam" id="PF20703">
    <property type="entry name" value="nSTAND1"/>
    <property type="match status" value="1"/>
</dbReference>
<sequence length="768" mass="84903">MSGLPDTGDDDSGGLQLTLPPRPYPGLRPFDPQEWPIYFGRERMVDELLEQLVERRLVFVHGDSGCGKSSIVRAGLFAQLEQGSMGPGWRTSIALPRRSPLWNLARALARLAGQSADDTDAVLPWRRALNQGREAPSALAALWRDRACGDSGPGCLLIDQFEELFQHARRDGPAEAQLLAELLMAWQATPPDGLYLVTTMRSEYLGACARFGRLAETVNACQYLLPPMEHADLLRAVREPARLYGGEVMRPLAERLIADAGASQDQLPLMQHTLMRLYEEHGAASAAGGQPWRLELSHFPAELGCAGLLSAHADEVAARVVEALPEAPAGGPSRVVEDLFRALTEPNPDGHAIRRPMRLDELADITGCTLPQLTEVVNAFRADGVNFLTPPLAWPLRPDTLVDVGHEALIRCWRALADEQQGWLAREFRNGLVWRSLLVQADSFERDPTNVLGATTTDERERWMKRRNPAWAKRYGGGWARVQKLLAASAAARDEERERVRDVERRKRRQRQWFALTGAIVVVAATLLVVSRLDAEQERQAKIAAQKDSERLQQDLALLQATRDSNTDLRADLEAERARGVRLTEDLDRARHELQMLQLELLQVAKQARTNEPNVSQRLQEAAAQVGSEAGRLNNVAAAATAPVQAAPTDKTASGGARLYIQITDPSQRAAAQKLADALARARLGGQPLIVPGIELVKVAVRQGALRCFDARECKTDARELMALLGRLVRAPQIQLEDLSERYAASKSIRQRHFELWLPAGDLVLNVR</sequence>
<evidence type="ECO:0000313" key="4">
    <source>
        <dbReference type="EMBL" id="RVT50034.1"/>
    </source>
</evidence>
<keyword evidence="1" id="KW-0175">Coiled coil</keyword>
<reference evidence="4 5" key="1">
    <citation type="submission" date="2019-01" db="EMBL/GenBank/DDBJ databases">
        <authorList>
            <person name="Chen W.-M."/>
        </authorList>
    </citation>
    <scope>NUCLEOTIDE SEQUENCE [LARGE SCALE GENOMIC DNA]</scope>
    <source>
        <strain evidence="4 5">ICH-3</strain>
    </source>
</reference>
<dbReference type="SUPFAM" id="SSF52540">
    <property type="entry name" value="P-loop containing nucleoside triphosphate hydrolases"/>
    <property type="match status" value="1"/>
</dbReference>
<evidence type="ECO:0000259" key="3">
    <source>
        <dbReference type="Pfam" id="PF20703"/>
    </source>
</evidence>
<dbReference type="RefSeq" id="WP_128199544.1">
    <property type="nucleotide sequence ID" value="NZ_SACT01000006.1"/>
</dbReference>
<keyword evidence="5" id="KW-1185">Reference proteome</keyword>
<feature type="coiled-coil region" evidence="1">
    <location>
        <begin position="535"/>
        <end position="607"/>
    </location>
</feature>
<dbReference type="Proteomes" id="UP000288178">
    <property type="component" value="Unassembled WGS sequence"/>
</dbReference>
<dbReference type="InterPro" id="IPR027417">
    <property type="entry name" value="P-loop_NTPase"/>
</dbReference>
<evidence type="ECO:0000256" key="2">
    <source>
        <dbReference type="SAM" id="MobiDB-lite"/>
    </source>
</evidence>
<accession>A0A3S3SAU8</accession>
<dbReference type="GO" id="GO:0005524">
    <property type="term" value="F:ATP binding"/>
    <property type="evidence" value="ECO:0007669"/>
    <property type="project" value="UniProtKB-KW"/>
</dbReference>
<keyword evidence="4" id="KW-0547">Nucleotide-binding</keyword>
<name>A0A3S3SAU8_9BURK</name>
<evidence type="ECO:0000313" key="5">
    <source>
        <dbReference type="Proteomes" id="UP000288178"/>
    </source>
</evidence>
<organism evidence="4 5">
    <name type="scientific">Rubrivivax albus</name>
    <dbReference type="NCBI Taxonomy" id="2499835"/>
    <lineage>
        <taxon>Bacteria</taxon>
        <taxon>Pseudomonadati</taxon>
        <taxon>Pseudomonadota</taxon>
        <taxon>Betaproteobacteria</taxon>
        <taxon>Burkholderiales</taxon>
        <taxon>Sphaerotilaceae</taxon>
        <taxon>Rubrivivax</taxon>
    </lineage>
</organism>
<feature type="domain" description="Novel STAND NTPase 1" evidence="3">
    <location>
        <begin position="23"/>
        <end position="445"/>
    </location>
</feature>
<evidence type="ECO:0000256" key="1">
    <source>
        <dbReference type="SAM" id="Coils"/>
    </source>
</evidence>
<protein>
    <submittedName>
        <fullName evidence="4">ATP-binding protein</fullName>
    </submittedName>
</protein>
<dbReference type="InterPro" id="IPR049052">
    <property type="entry name" value="nSTAND1"/>
</dbReference>
<dbReference type="OrthoDB" id="135039at2"/>